<gene>
    <name evidence="2" type="ORF">FHX72_001299</name>
</gene>
<evidence type="ECO:0000313" key="3">
    <source>
        <dbReference type="Proteomes" id="UP000545286"/>
    </source>
</evidence>
<feature type="region of interest" description="Disordered" evidence="1">
    <location>
        <begin position="157"/>
        <end position="223"/>
    </location>
</feature>
<sequence length="223" mass="24175">MGVFGDIGRLMKAGLQSTARTDYAENLRQSADLAEAYSAGTLDGTHGAAGANPFENMNMYASMDAVAGTVLSLERTFREVQGVPVYSVELEIEADGRPPYRTRYETLIAAGAKANWQPGKVLPFRVSKTDPHQLMLGQATASAERFGQIRAGSGRLDLTRADYGPGTTTKSVPRSLARKSHGRVTGHRRRRSAAVAPGAHHHDHRDSGGPRPRRRVDRARVRG</sequence>
<proteinExistence type="predicted"/>
<dbReference type="AlphaFoldDB" id="A0A7W4UMI7"/>
<organism evidence="2 3">
    <name type="scientific">Pseudoclavibacter helvolus</name>
    <dbReference type="NCBI Taxonomy" id="255205"/>
    <lineage>
        <taxon>Bacteria</taxon>
        <taxon>Bacillati</taxon>
        <taxon>Actinomycetota</taxon>
        <taxon>Actinomycetes</taxon>
        <taxon>Micrococcales</taxon>
        <taxon>Microbacteriaceae</taxon>
        <taxon>Pseudoclavibacter</taxon>
    </lineage>
</organism>
<evidence type="ECO:0000313" key="2">
    <source>
        <dbReference type="EMBL" id="MBB2957187.1"/>
    </source>
</evidence>
<keyword evidence="3" id="KW-1185">Reference proteome</keyword>
<evidence type="ECO:0000256" key="1">
    <source>
        <dbReference type="SAM" id="MobiDB-lite"/>
    </source>
</evidence>
<protein>
    <submittedName>
        <fullName evidence="2">Uncharacterized protein</fullName>
    </submittedName>
</protein>
<reference evidence="2 3" key="1">
    <citation type="submission" date="2020-08" db="EMBL/GenBank/DDBJ databases">
        <title>Sequencing the genomes of 1000 actinobacteria strains.</title>
        <authorList>
            <person name="Klenk H.-P."/>
        </authorList>
    </citation>
    <scope>NUCLEOTIDE SEQUENCE [LARGE SCALE GENOMIC DNA]</scope>
    <source>
        <strain evidence="2 3">DSM 20419</strain>
    </source>
</reference>
<dbReference type="EMBL" id="JACHWJ010000001">
    <property type="protein sequence ID" value="MBB2957187.1"/>
    <property type="molecule type" value="Genomic_DNA"/>
</dbReference>
<feature type="compositionally biased region" description="Basic residues" evidence="1">
    <location>
        <begin position="176"/>
        <end position="192"/>
    </location>
</feature>
<name>A0A7W4UMI7_9MICO</name>
<comment type="caution">
    <text evidence="2">The sequence shown here is derived from an EMBL/GenBank/DDBJ whole genome shotgun (WGS) entry which is preliminary data.</text>
</comment>
<accession>A0A7W4UMI7</accession>
<dbReference type="Proteomes" id="UP000545286">
    <property type="component" value="Unassembled WGS sequence"/>
</dbReference>